<keyword evidence="11 12" id="KW-0511">Multifunctional enzyme</keyword>
<feature type="binding site" evidence="12">
    <location>
        <position position="247"/>
    </location>
    <ligand>
        <name>NADP(+)</name>
        <dbReference type="ChEBI" id="CHEBI:58349"/>
    </ligand>
</feature>
<comment type="similarity">
    <text evidence="12">Belongs to the tetrahydrofolate dehydrogenase/cyclohydrolase family.</text>
</comment>
<keyword evidence="10 12" id="KW-0486">Methionine biosynthesis</keyword>
<evidence type="ECO:0000256" key="11">
    <source>
        <dbReference type="ARBA" id="ARBA00023268"/>
    </source>
</evidence>
<organism evidence="15 16">
    <name type="scientific">Veronia nyctiphanis</name>
    <dbReference type="NCBI Taxonomy" id="1278244"/>
    <lineage>
        <taxon>Bacteria</taxon>
        <taxon>Pseudomonadati</taxon>
        <taxon>Pseudomonadota</taxon>
        <taxon>Gammaproteobacteria</taxon>
        <taxon>Vibrionales</taxon>
        <taxon>Vibrionaceae</taxon>
        <taxon>Veronia</taxon>
    </lineage>
</organism>
<dbReference type="CDD" id="cd01080">
    <property type="entry name" value="NAD_bind_m-THF_DH_Cyclohyd"/>
    <property type="match status" value="1"/>
</dbReference>
<feature type="domain" description="Tetrahydrofolate dehydrogenase/cyclohydrolase NAD(P)-binding" evidence="14">
    <location>
        <begin position="155"/>
        <end position="299"/>
    </location>
</feature>
<comment type="caution">
    <text evidence="12">Lacks conserved residue(s) required for the propagation of feature annotation.</text>
</comment>
<keyword evidence="16" id="KW-1185">Reference proteome</keyword>
<dbReference type="SUPFAM" id="SSF51735">
    <property type="entry name" value="NAD(P)-binding Rossmann-fold domains"/>
    <property type="match status" value="1"/>
</dbReference>
<gene>
    <name evidence="12" type="primary">folD</name>
    <name evidence="15" type="ORF">CS022_23225</name>
</gene>
<dbReference type="EC" id="3.5.4.9" evidence="12"/>
<keyword evidence="5 12" id="KW-0658">Purine biosynthesis</keyword>
<dbReference type="Pfam" id="PF00763">
    <property type="entry name" value="THF_DHG_CYH"/>
    <property type="match status" value="1"/>
</dbReference>
<evidence type="ECO:0000256" key="7">
    <source>
        <dbReference type="ARBA" id="ARBA00022857"/>
    </source>
</evidence>
<evidence type="ECO:0000256" key="12">
    <source>
        <dbReference type="HAMAP-Rule" id="MF_01576"/>
    </source>
</evidence>
<dbReference type="PRINTS" id="PR00085">
    <property type="entry name" value="THFDHDRGNASE"/>
</dbReference>
<evidence type="ECO:0000313" key="15">
    <source>
        <dbReference type="EMBL" id="RXJ70453.1"/>
    </source>
</evidence>
<dbReference type="Proteomes" id="UP000290287">
    <property type="component" value="Unassembled WGS sequence"/>
</dbReference>
<dbReference type="InterPro" id="IPR020867">
    <property type="entry name" value="THF_DH/CycHdrlase_CS"/>
</dbReference>
<dbReference type="EMBL" id="PEIB01000049">
    <property type="protein sequence ID" value="RXJ70453.1"/>
    <property type="molecule type" value="Genomic_DNA"/>
</dbReference>
<dbReference type="Pfam" id="PF02882">
    <property type="entry name" value="THF_DHG_CYH_C"/>
    <property type="match status" value="1"/>
</dbReference>
<feature type="domain" description="Tetrahydrofolate dehydrogenase/cyclohydrolase catalytic" evidence="13">
    <location>
        <begin position="21"/>
        <end position="136"/>
    </location>
</feature>
<evidence type="ECO:0000256" key="9">
    <source>
        <dbReference type="ARBA" id="ARBA00023102"/>
    </source>
</evidence>
<evidence type="ECO:0000313" key="16">
    <source>
        <dbReference type="Proteomes" id="UP000290287"/>
    </source>
</evidence>
<comment type="function">
    <text evidence="12">Catalyzes the oxidation of 5,10-methylenetetrahydrofolate to 5,10-methenyltetrahydrofolate and then the hydrolysis of 5,10-methenyltetrahydrofolate to 10-formyltetrahydrofolate.</text>
</comment>
<dbReference type="GO" id="GO:0004477">
    <property type="term" value="F:methenyltetrahydrofolate cyclohydrolase activity"/>
    <property type="evidence" value="ECO:0007669"/>
    <property type="project" value="UniProtKB-UniRule"/>
</dbReference>
<protein>
    <recommendedName>
        <fullName evidence="12">Bifunctional protein FolD</fullName>
    </recommendedName>
    <domain>
        <recommendedName>
            <fullName evidence="12">Methylenetetrahydrofolate dehydrogenase</fullName>
            <ecNumber evidence="12">1.5.1.5</ecNumber>
        </recommendedName>
    </domain>
    <domain>
        <recommendedName>
            <fullName evidence="12">Methenyltetrahydrofolate cyclohydrolase</fullName>
            <ecNumber evidence="12">3.5.4.9</ecNumber>
        </recommendedName>
    </domain>
</protein>
<dbReference type="GO" id="GO:0035999">
    <property type="term" value="P:tetrahydrofolate interconversion"/>
    <property type="evidence" value="ECO:0007669"/>
    <property type="project" value="UniProtKB-UniRule"/>
</dbReference>
<dbReference type="GO" id="GO:0005829">
    <property type="term" value="C:cytosol"/>
    <property type="evidence" value="ECO:0007669"/>
    <property type="project" value="TreeGrafter"/>
</dbReference>
<dbReference type="EC" id="1.5.1.5" evidence="12"/>
<dbReference type="AlphaFoldDB" id="A0A4Q0YJ54"/>
<dbReference type="PANTHER" id="PTHR48099">
    <property type="entry name" value="C-1-TETRAHYDROFOLATE SYNTHASE, CYTOPLASMIC-RELATED"/>
    <property type="match status" value="1"/>
</dbReference>
<evidence type="ECO:0000256" key="2">
    <source>
        <dbReference type="ARBA" id="ARBA00011738"/>
    </source>
</evidence>
<comment type="subunit">
    <text evidence="2 12">Homodimer.</text>
</comment>
<evidence type="ECO:0000256" key="10">
    <source>
        <dbReference type="ARBA" id="ARBA00023167"/>
    </source>
</evidence>
<keyword evidence="8 12" id="KW-0560">Oxidoreductase</keyword>
<comment type="catalytic activity">
    <reaction evidence="12">
        <text>(6R)-5,10-methylene-5,6,7,8-tetrahydrofolate + NADP(+) = (6R)-5,10-methenyltetrahydrofolate + NADPH</text>
        <dbReference type="Rhea" id="RHEA:22812"/>
        <dbReference type="ChEBI" id="CHEBI:15636"/>
        <dbReference type="ChEBI" id="CHEBI:57455"/>
        <dbReference type="ChEBI" id="CHEBI:57783"/>
        <dbReference type="ChEBI" id="CHEBI:58349"/>
        <dbReference type="EC" id="1.5.1.5"/>
    </reaction>
</comment>
<evidence type="ECO:0000256" key="8">
    <source>
        <dbReference type="ARBA" id="ARBA00023002"/>
    </source>
</evidence>
<dbReference type="Gene3D" id="3.40.50.720">
    <property type="entry name" value="NAD(P)-binding Rossmann-like Domain"/>
    <property type="match status" value="1"/>
</dbReference>
<dbReference type="UniPathway" id="UPA00193"/>
<name>A0A4Q0YJ54_9GAMM</name>
<evidence type="ECO:0000256" key="3">
    <source>
        <dbReference type="ARBA" id="ARBA00022563"/>
    </source>
</evidence>
<keyword evidence="6 12" id="KW-0378">Hydrolase</keyword>
<dbReference type="HAMAP" id="MF_01576">
    <property type="entry name" value="THF_DHG_CYH"/>
    <property type="match status" value="1"/>
</dbReference>
<dbReference type="GO" id="GO:0004488">
    <property type="term" value="F:methylenetetrahydrofolate dehydrogenase (NADP+) activity"/>
    <property type="evidence" value="ECO:0007669"/>
    <property type="project" value="UniProtKB-UniRule"/>
</dbReference>
<dbReference type="GO" id="GO:0006164">
    <property type="term" value="P:purine nucleotide biosynthetic process"/>
    <property type="evidence" value="ECO:0007669"/>
    <property type="project" value="UniProtKB-KW"/>
</dbReference>
<accession>A0A4Q0YJ54</accession>
<dbReference type="InterPro" id="IPR036291">
    <property type="entry name" value="NAD(P)-bd_dom_sf"/>
</dbReference>
<dbReference type="FunFam" id="3.40.50.720:FF:000006">
    <property type="entry name" value="Bifunctional protein FolD"/>
    <property type="match status" value="1"/>
</dbReference>
<dbReference type="SUPFAM" id="SSF53223">
    <property type="entry name" value="Aminoacid dehydrogenase-like, N-terminal domain"/>
    <property type="match status" value="1"/>
</dbReference>
<keyword evidence="4 12" id="KW-0028">Amino-acid biosynthesis</keyword>
<dbReference type="OrthoDB" id="9803580at2"/>
<dbReference type="PROSITE" id="PS00767">
    <property type="entry name" value="THF_DHG_CYH_2"/>
    <property type="match status" value="1"/>
</dbReference>
<keyword evidence="3 12" id="KW-0554">One-carbon metabolism</keyword>
<keyword evidence="7 12" id="KW-0521">NADP</keyword>
<dbReference type="FunFam" id="3.40.50.10860:FF:000005">
    <property type="entry name" value="C-1-tetrahydrofolate synthase, cytoplasmic, putative"/>
    <property type="match status" value="1"/>
</dbReference>
<dbReference type="GO" id="GO:0009086">
    <property type="term" value="P:methionine biosynthetic process"/>
    <property type="evidence" value="ECO:0007669"/>
    <property type="project" value="UniProtKB-KW"/>
</dbReference>
<evidence type="ECO:0000259" key="14">
    <source>
        <dbReference type="Pfam" id="PF02882"/>
    </source>
</evidence>
<dbReference type="InterPro" id="IPR020630">
    <property type="entry name" value="THF_DH/CycHdrlase_cat_dom"/>
</dbReference>
<reference evidence="15 16" key="1">
    <citation type="submission" date="2017-10" db="EMBL/GenBank/DDBJ databases">
        <title>Nyctiphanis sp. nov., isolated from the stomach of the euphausiid Nyctiphanes simplex (Hansen, 1911) in the Gulf of California.</title>
        <authorList>
            <person name="Gomez-Gil B."/>
            <person name="Aguilar-Mendez M."/>
            <person name="Lopez-Cortes A."/>
            <person name="Gomez-Gutierrez J."/>
            <person name="Roque A."/>
            <person name="Lang E."/>
            <person name="Gonzalez-Castillo A."/>
        </authorList>
    </citation>
    <scope>NUCLEOTIDE SEQUENCE [LARGE SCALE GENOMIC DNA]</scope>
    <source>
        <strain evidence="15 16">CAIM 600</strain>
    </source>
</reference>
<evidence type="ECO:0000259" key="13">
    <source>
        <dbReference type="Pfam" id="PF00763"/>
    </source>
</evidence>
<evidence type="ECO:0000256" key="1">
    <source>
        <dbReference type="ARBA" id="ARBA00004777"/>
    </source>
</evidence>
<keyword evidence="9 12" id="KW-0368">Histidine biosynthesis</keyword>
<dbReference type="InterPro" id="IPR000672">
    <property type="entry name" value="THF_DH/CycHdrlase"/>
</dbReference>
<evidence type="ECO:0000256" key="4">
    <source>
        <dbReference type="ARBA" id="ARBA00022605"/>
    </source>
</evidence>
<dbReference type="RefSeq" id="WP_129124242.1">
    <property type="nucleotide sequence ID" value="NZ_PEIB01000049.1"/>
</dbReference>
<evidence type="ECO:0000256" key="5">
    <source>
        <dbReference type="ARBA" id="ARBA00022755"/>
    </source>
</evidence>
<dbReference type="Gene3D" id="3.40.50.10860">
    <property type="entry name" value="Leucine Dehydrogenase, chain A, domain 1"/>
    <property type="match status" value="1"/>
</dbReference>
<evidence type="ECO:0000256" key="6">
    <source>
        <dbReference type="ARBA" id="ARBA00022801"/>
    </source>
</evidence>
<dbReference type="GO" id="GO:0000105">
    <property type="term" value="P:L-histidine biosynthetic process"/>
    <property type="evidence" value="ECO:0007669"/>
    <property type="project" value="UniProtKB-KW"/>
</dbReference>
<comment type="pathway">
    <text evidence="1 12">One-carbon metabolism; tetrahydrofolate interconversion.</text>
</comment>
<dbReference type="InterPro" id="IPR020631">
    <property type="entry name" value="THF_DH/CycHdrlase_NAD-bd_dom"/>
</dbReference>
<sequence>MATRPSFFNNSIQGSVSVKVINGREISDNLIEEIGREIAIRVEQGHPRPGLAVVLVGDDPASAIYVRNKIRSAEKAGVSSVVKRLEQDCTQQELDEVVTELNARDDIHGILVQLPLPRHLSEDRILNLIDPDKDVDGFHPINAGLLASGQAKLIPCTPLGCLEILQREFGDLTGKHAVVVGRSNIVGKPMASLLLQADCTVSIVHSKSVAAESLCQQADILVAAAGVPELVTDKWVKPGAVVIDVGINATEIDGQRKLVGDVNFDDVAEKCRAITPVPGGVGPMTIASLIKNTLVAAKQLDAEPQAVGLR</sequence>
<feature type="binding site" evidence="12">
    <location>
        <begin position="181"/>
        <end position="183"/>
    </location>
    <ligand>
        <name>NADP(+)</name>
        <dbReference type="ChEBI" id="CHEBI:58349"/>
    </ligand>
</feature>
<dbReference type="PANTHER" id="PTHR48099:SF5">
    <property type="entry name" value="C-1-TETRAHYDROFOLATE SYNTHASE, CYTOPLASMIC"/>
    <property type="match status" value="1"/>
</dbReference>
<comment type="caution">
    <text evidence="15">The sequence shown here is derived from an EMBL/GenBank/DDBJ whole genome shotgun (WGS) entry which is preliminary data.</text>
</comment>
<dbReference type="InterPro" id="IPR046346">
    <property type="entry name" value="Aminoacid_DH-like_N_sf"/>
</dbReference>
<proteinExistence type="inferred from homology"/>
<comment type="catalytic activity">
    <reaction evidence="12">
        <text>(6R)-5,10-methenyltetrahydrofolate + H2O = (6R)-10-formyltetrahydrofolate + H(+)</text>
        <dbReference type="Rhea" id="RHEA:23700"/>
        <dbReference type="ChEBI" id="CHEBI:15377"/>
        <dbReference type="ChEBI" id="CHEBI:15378"/>
        <dbReference type="ChEBI" id="CHEBI:57455"/>
        <dbReference type="ChEBI" id="CHEBI:195366"/>
        <dbReference type="EC" id="3.5.4.9"/>
    </reaction>
</comment>